<evidence type="ECO:0000256" key="2">
    <source>
        <dbReference type="ARBA" id="ARBA00022527"/>
    </source>
</evidence>
<dbReference type="GO" id="GO:0004674">
    <property type="term" value="F:protein serine/threonine kinase activity"/>
    <property type="evidence" value="ECO:0007669"/>
    <property type="project" value="UniProtKB-KW"/>
</dbReference>
<evidence type="ECO:0000256" key="9">
    <source>
        <dbReference type="ARBA" id="ARBA00022989"/>
    </source>
</evidence>
<dbReference type="GO" id="GO:0016020">
    <property type="term" value="C:membrane"/>
    <property type="evidence" value="ECO:0007669"/>
    <property type="project" value="UniProtKB-SubCell"/>
</dbReference>
<dbReference type="AlphaFoldDB" id="A0A6P3ZR23"/>
<feature type="compositionally biased region" description="Polar residues" evidence="12">
    <location>
        <begin position="338"/>
        <end position="358"/>
    </location>
</feature>
<dbReference type="RefSeq" id="XP_015877832.1">
    <property type="nucleotide sequence ID" value="XM_016022346.2"/>
</dbReference>
<evidence type="ECO:0000256" key="6">
    <source>
        <dbReference type="ARBA" id="ARBA00022741"/>
    </source>
</evidence>
<dbReference type="InterPro" id="IPR011009">
    <property type="entry name" value="Kinase-like_dom_sf"/>
</dbReference>
<feature type="domain" description="Protein kinase" evidence="13">
    <location>
        <begin position="44"/>
        <end position="323"/>
    </location>
</feature>
<dbReference type="SUPFAM" id="SSF56112">
    <property type="entry name" value="Protein kinase-like (PK-like)"/>
    <property type="match status" value="1"/>
</dbReference>
<dbReference type="InterPro" id="IPR000719">
    <property type="entry name" value="Prot_kinase_dom"/>
</dbReference>
<dbReference type="PROSITE" id="PS50011">
    <property type="entry name" value="PROTEIN_KINASE_DOM"/>
    <property type="match status" value="1"/>
</dbReference>
<dbReference type="InterPro" id="IPR001245">
    <property type="entry name" value="Ser-Thr/Tyr_kinase_cat_dom"/>
</dbReference>
<evidence type="ECO:0000256" key="12">
    <source>
        <dbReference type="SAM" id="MobiDB-lite"/>
    </source>
</evidence>
<sequence length="358" mass="40375">MKKAIFFRKKQNQTDQNVETSSLGKYGPVQVRRYSYLDVKTMTNSFKEKIGEAEYDTVYKGKLHNGIHVAVKVFDESNSIHDTGVVFMNEVTTVSRTSHVNVVALLGFCSEGRRKALIYEFMPNGSLEKYIFKDNHLLGWEALFQISLGVAQGLEYLHRCCNIRILHFGIKPHSILLDEDFSPKIAGFAHARVCTTKESITSTSGARGTIGYIAPELFWRTFGGVSHKSDVYSYGMTVLQMVGLGGRKILNATADCSSEIYFPEWMYERHFELDEDLGLTRIANEEDNEKVRKMVMTGLWCVQTHPSNRPTMSRVIEMLEGSLDSLQVPPKPLWYSPLRSQTGSSNHVTTSNGASDED</sequence>
<keyword evidence="11" id="KW-0325">Glycoprotein</keyword>
<evidence type="ECO:0000256" key="5">
    <source>
        <dbReference type="ARBA" id="ARBA00022729"/>
    </source>
</evidence>
<proteinExistence type="predicted"/>
<comment type="subcellular location">
    <subcellularLocation>
        <location evidence="1">Membrane</location>
        <topology evidence="1">Single-pass type I membrane protein</topology>
    </subcellularLocation>
</comment>
<dbReference type="Pfam" id="PF07714">
    <property type="entry name" value="PK_Tyr_Ser-Thr"/>
    <property type="match status" value="1"/>
</dbReference>
<evidence type="ECO:0000256" key="4">
    <source>
        <dbReference type="ARBA" id="ARBA00022692"/>
    </source>
</evidence>
<evidence type="ECO:0000256" key="3">
    <source>
        <dbReference type="ARBA" id="ARBA00022679"/>
    </source>
</evidence>
<feature type="region of interest" description="Disordered" evidence="12">
    <location>
        <begin position="334"/>
        <end position="358"/>
    </location>
</feature>
<evidence type="ECO:0000313" key="14">
    <source>
        <dbReference type="RefSeq" id="XP_015877832.1"/>
    </source>
</evidence>
<evidence type="ECO:0000256" key="8">
    <source>
        <dbReference type="ARBA" id="ARBA00022840"/>
    </source>
</evidence>
<keyword evidence="4" id="KW-0812">Transmembrane</keyword>
<evidence type="ECO:0000256" key="1">
    <source>
        <dbReference type="ARBA" id="ARBA00004479"/>
    </source>
</evidence>
<keyword evidence="7 14" id="KW-0418">Kinase</keyword>
<accession>A0A6P3ZR23</accession>
<dbReference type="InterPro" id="IPR045874">
    <property type="entry name" value="LRK10/LRL21-25-like"/>
</dbReference>
<evidence type="ECO:0000256" key="10">
    <source>
        <dbReference type="ARBA" id="ARBA00023136"/>
    </source>
</evidence>
<name>A0A6P3ZR23_ZIZJJ</name>
<organism evidence="14">
    <name type="scientific">Ziziphus jujuba</name>
    <name type="common">Chinese jujube</name>
    <name type="synonym">Ziziphus sativa</name>
    <dbReference type="NCBI Taxonomy" id="326968"/>
    <lineage>
        <taxon>Eukaryota</taxon>
        <taxon>Viridiplantae</taxon>
        <taxon>Streptophyta</taxon>
        <taxon>Embryophyta</taxon>
        <taxon>Tracheophyta</taxon>
        <taxon>Spermatophyta</taxon>
        <taxon>Magnoliopsida</taxon>
        <taxon>eudicotyledons</taxon>
        <taxon>Gunneridae</taxon>
        <taxon>Pentapetalae</taxon>
        <taxon>rosids</taxon>
        <taxon>fabids</taxon>
        <taxon>Rosales</taxon>
        <taxon>Rhamnaceae</taxon>
        <taxon>Paliureae</taxon>
        <taxon>Ziziphus</taxon>
    </lineage>
</organism>
<keyword evidence="10" id="KW-0472">Membrane</keyword>
<reference evidence="14" key="1">
    <citation type="submission" date="2022-04" db="UniProtKB">
        <authorList>
            <consortium name="RefSeq"/>
        </authorList>
    </citation>
    <scope>IDENTIFICATION</scope>
    <source>
        <tissue evidence="14">In vitro plantlets</tissue>
    </source>
</reference>
<evidence type="ECO:0000259" key="13">
    <source>
        <dbReference type="PROSITE" id="PS50011"/>
    </source>
</evidence>
<keyword evidence="2" id="KW-0723">Serine/threonine-protein kinase</keyword>
<dbReference type="FunFam" id="1.10.510.10:FF:000590">
    <property type="entry name" value="PR5-like receptor kinase"/>
    <property type="match status" value="1"/>
</dbReference>
<dbReference type="PANTHER" id="PTHR27009">
    <property type="entry name" value="RUST RESISTANCE KINASE LR10-RELATED"/>
    <property type="match status" value="1"/>
</dbReference>
<gene>
    <name evidence="14" type="primary">LOC107414237</name>
</gene>
<dbReference type="Gene3D" id="3.30.200.20">
    <property type="entry name" value="Phosphorylase Kinase, domain 1"/>
    <property type="match status" value="1"/>
</dbReference>
<keyword evidence="3" id="KW-0808">Transferase</keyword>
<evidence type="ECO:0000256" key="7">
    <source>
        <dbReference type="ARBA" id="ARBA00022777"/>
    </source>
</evidence>
<keyword evidence="6" id="KW-0547">Nucleotide-binding</keyword>
<keyword evidence="8" id="KW-0067">ATP-binding</keyword>
<keyword evidence="5" id="KW-0732">Signal</keyword>
<dbReference type="Gene3D" id="1.10.510.10">
    <property type="entry name" value="Transferase(Phosphotransferase) domain 1"/>
    <property type="match status" value="1"/>
</dbReference>
<keyword evidence="9" id="KW-1133">Transmembrane helix</keyword>
<protein>
    <submittedName>
        <fullName evidence="14">rust resistance kinase Lr10-like</fullName>
    </submittedName>
</protein>
<dbReference type="GO" id="GO:0005524">
    <property type="term" value="F:ATP binding"/>
    <property type="evidence" value="ECO:0007669"/>
    <property type="project" value="UniProtKB-KW"/>
</dbReference>
<evidence type="ECO:0000256" key="11">
    <source>
        <dbReference type="ARBA" id="ARBA00023180"/>
    </source>
</evidence>